<dbReference type="InterPro" id="IPR041698">
    <property type="entry name" value="Methyltransf_25"/>
</dbReference>
<gene>
    <name evidence="4" type="ORF">LY28_02914</name>
</gene>
<dbReference type="RefSeq" id="WP_110462901.1">
    <property type="nucleotide sequence ID" value="NZ_QKMR01000018.1"/>
</dbReference>
<dbReference type="GO" id="GO:0008168">
    <property type="term" value="F:methyltransferase activity"/>
    <property type="evidence" value="ECO:0007669"/>
    <property type="project" value="UniProtKB-KW"/>
</dbReference>
<dbReference type="PANTHER" id="PTHR43861:SF1">
    <property type="entry name" value="TRANS-ACONITATE 2-METHYLTRANSFERASE"/>
    <property type="match status" value="1"/>
</dbReference>
<evidence type="ECO:0000313" key="4">
    <source>
        <dbReference type="EMBL" id="PYG86690.1"/>
    </source>
</evidence>
<keyword evidence="2 4" id="KW-0808">Transferase</keyword>
<keyword evidence="1 4" id="KW-0489">Methyltransferase</keyword>
<feature type="domain" description="Methyltransferase" evidence="3">
    <location>
        <begin position="51"/>
        <end position="132"/>
    </location>
</feature>
<dbReference type="PANTHER" id="PTHR43861">
    <property type="entry name" value="TRANS-ACONITATE 2-METHYLTRANSFERASE-RELATED"/>
    <property type="match status" value="1"/>
</dbReference>
<protein>
    <submittedName>
        <fullName evidence="4">Methyltransferase family protein</fullName>
    </submittedName>
</protein>
<evidence type="ECO:0000256" key="1">
    <source>
        <dbReference type="ARBA" id="ARBA00022603"/>
    </source>
</evidence>
<name>A0A318XHL6_9FIRM</name>
<reference evidence="4 5" key="1">
    <citation type="submission" date="2018-06" db="EMBL/GenBank/DDBJ databases">
        <title>Genomic Encyclopedia of Type Strains, Phase I: the one thousand microbial genomes (KMG-I) project.</title>
        <authorList>
            <person name="Kyrpides N."/>
        </authorList>
    </citation>
    <scope>NUCLEOTIDE SEQUENCE [LARGE SCALE GENOMIC DNA]</scope>
    <source>
        <strain evidence="4 5">DSM 19573</strain>
    </source>
</reference>
<accession>A0A318XHL6</accession>
<dbReference type="Pfam" id="PF13649">
    <property type="entry name" value="Methyltransf_25"/>
    <property type="match status" value="1"/>
</dbReference>
<dbReference type="Proteomes" id="UP000248132">
    <property type="component" value="Unassembled WGS sequence"/>
</dbReference>
<evidence type="ECO:0000313" key="5">
    <source>
        <dbReference type="Proteomes" id="UP000248132"/>
    </source>
</evidence>
<dbReference type="EMBL" id="QKMR01000018">
    <property type="protein sequence ID" value="PYG86690.1"/>
    <property type="molecule type" value="Genomic_DNA"/>
</dbReference>
<proteinExistence type="predicted"/>
<dbReference type="OrthoDB" id="9791837at2"/>
<dbReference type="CDD" id="cd02440">
    <property type="entry name" value="AdoMet_MTases"/>
    <property type="match status" value="1"/>
</dbReference>
<dbReference type="Gene3D" id="3.40.50.150">
    <property type="entry name" value="Vaccinia Virus protein VP39"/>
    <property type="match status" value="1"/>
</dbReference>
<evidence type="ECO:0000256" key="2">
    <source>
        <dbReference type="ARBA" id="ARBA00022679"/>
    </source>
</evidence>
<dbReference type="AlphaFoldDB" id="A0A318XHL6"/>
<sequence>MKKIEIIKDYYMQNNQKNKPDYFLLGWESEDAQRQRFEVLVNNLDLHGKKILDIGCGTGNFLQYLEQGFSDFSYTGVDILEHMITKAKAKKLKGTFLCTDIFKENPFSHNEFDVIFASGTFNINLGNNKKFLVDALRLFSYISKEIISFNLLDEKSPNRENNYFYSSPEEICDLINNNFPDFFKIKVIEGYLQNDFTVVCYK</sequence>
<dbReference type="InterPro" id="IPR029063">
    <property type="entry name" value="SAM-dependent_MTases_sf"/>
</dbReference>
<evidence type="ECO:0000259" key="3">
    <source>
        <dbReference type="Pfam" id="PF13649"/>
    </source>
</evidence>
<organism evidence="4 5">
    <name type="scientific">Ruminiclostridium sufflavum DSM 19573</name>
    <dbReference type="NCBI Taxonomy" id="1121337"/>
    <lineage>
        <taxon>Bacteria</taxon>
        <taxon>Bacillati</taxon>
        <taxon>Bacillota</taxon>
        <taxon>Clostridia</taxon>
        <taxon>Eubacteriales</taxon>
        <taxon>Oscillospiraceae</taxon>
        <taxon>Ruminiclostridium</taxon>
    </lineage>
</organism>
<comment type="caution">
    <text evidence="4">The sequence shown here is derived from an EMBL/GenBank/DDBJ whole genome shotgun (WGS) entry which is preliminary data.</text>
</comment>
<dbReference type="GO" id="GO:0032259">
    <property type="term" value="P:methylation"/>
    <property type="evidence" value="ECO:0007669"/>
    <property type="project" value="UniProtKB-KW"/>
</dbReference>
<dbReference type="SUPFAM" id="SSF53335">
    <property type="entry name" value="S-adenosyl-L-methionine-dependent methyltransferases"/>
    <property type="match status" value="1"/>
</dbReference>
<keyword evidence="5" id="KW-1185">Reference proteome</keyword>